<dbReference type="InterPro" id="IPR002397">
    <property type="entry name" value="Cyt_P450_B"/>
</dbReference>
<keyword evidence="4 7" id="KW-0560">Oxidoreductase</keyword>
<evidence type="ECO:0000256" key="3">
    <source>
        <dbReference type="ARBA" id="ARBA00022723"/>
    </source>
</evidence>
<dbReference type="Proteomes" id="UP000070188">
    <property type="component" value="Unassembled WGS sequence"/>
</dbReference>
<comment type="similarity">
    <text evidence="1 7">Belongs to the cytochrome P450 family.</text>
</comment>
<dbReference type="Gene3D" id="1.10.630.10">
    <property type="entry name" value="Cytochrome P450"/>
    <property type="match status" value="1"/>
</dbReference>
<dbReference type="GO" id="GO:0016705">
    <property type="term" value="F:oxidoreductase activity, acting on paired donors, with incorporation or reduction of molecular oxygen"/>
    <property type="evidence" value="ECO:0007669"/>
    <property type="project" value="InterPro"/>
</dbReference>
<dbReference type="GO" id="GO:0020037">
    <property type="term" value="F:heme binding"/>
    <property type="evidence" value="ECO:0007669"/>
    <property type="project" value="InterPro"/>
</dbReference>
<dbReference type="AlphaFoldDB" id="A0A132MN09"/>
<dbReference type="PATRIC" id="fig|1469144.10.peg.859"/>
<dbReference type="PANTHER" id="PTHR46696:SF1">
    <property type="entry name" value="CYTOCHROME P450 YJIB-RELATED"/>
    <property type="match status" value="1"/>
</dbReference>
<dbReference type="InterPro" id="IPR017972">
    <property type="entry name" value="Cyt_P450_CS"/>
</dbReference>
<dbReference type="PRINTS" id="PR00359">
    <property type="entry name" value="BP450"/>
</dbReference>
<evidence type="ECO:0000313" key="8">
    <source>
        <dbReference type="EMBL" id="KWW99115.1"/>
    </source>
</evidence>
<keyword evidence="6 7" id="KW-0503">Monooxygenase</keyword>
<organism evidence="8 9">
    <name type="scientific">Carbonactinospora thermoautotrophica</name>
    <dbReference type="NCBI Taxonomy" id="1469144"/>
    <lineage>
        <taxon>Bacteria</taxon>
        <taxon>Bacillati</taxon>
        <taxon>Actinomycetota</taxon>
        <taxon>Actinomycetes</taxon>
        <taxon>Kitasatosporales</taxon>
        <taxon>Carbonactinosporaceae</taxon>
        <taxon>Carbonactinospora</taxon>
    </lineage>
</organism>
<accession>A0A132MN09</accession>
<dbReference type="RefSeq" id="WP_066884185.1">
    <property type="nucleotide sequence ID" value="NZ_LAXD01000001.1"/>
</dbReference>
<dbReference type="CDD" id="cd11029">
    <property type="entry name" value="CYP107-like"/>
    <property type="match status" value="1"/>
</dbReference>
<dbReference type="InterPro" id="IPR036396">
    <property type="entry name" value="Cyt_P450_sf"/>
</dbReference>
<evidence type="ECO:0000256" key="6">
    <source>
        <dbReference type="ARBA" id="ARBA00023033"/>
    </source>
</evidence>
<dbReference type="SUPFAM" id="SSF48264">
    <property type="entry name" value="Cytochrome P450"/>
    <property type="match status" value="1"/>
</dbReference>
<gene>
    <name evidence="8" type="ORF">LI90_748</name>
</gene>
<dbReference type="GO" id="GO:0005506">
    <property type="term" value="F:iron ion binding"/>
    <property type="evidence" value="ECO:0007669"/>
    <property type="project" value="InterPro"/>
</dbReference>
<dbReference type="EMBL" id="LAXD01000001">
    <property type="protein sequence ID" value="KWW99115.1"/>
    <property type="molecule type" value="Genomic_DNA"/>
</dbReference>
<name>A0A132MN09_9ACTN</name>
<evidence type="ECO:0000256" key="1">
    <source>
        <dbReference type="ARBA" id="ARBA00010617"/>
    </source>
</evidence>
<dbReference type="FunFam" id="1.10.630.10:FF:000018">
    <property type="entry name" value="Cytochrome P450 monooxygenase"/>
    <property type="match status" value="1"/>
</dbReference>
<evidence type="ECO:0000256" key="7">
    <source>
        <dbReference type="RuleBase" id="RU000461"/>
    </source>
</evidence>
<dbReference type="Pfam" id="PF00067">
    <property type="entry name" value="p450"/>
    <property type="match status" value="2"/>
</dbReference>
<keyword evidence="3 7" id="KW-0479">Metal-binding</keyword>
<comment type="caution">
    <text evidence="8">The sequence shown here is derived from an EMBL/GenBank/DDBJ whole genome shotgun (WGS) entry which is preliminary data.</text>
</comment>
<keyword evidence="2 7" id="KW-0349">Heme</keyword>
<protein>
    <submittedName>
        <fullName evidence="8">Cytochrome P450</fullName>
    </submittedName>
</protein>
<dbReference type="PROSITE" id="PS00086">
    <property type="entry name" value="CYTOCHROME_P450"/>
    <property type="match status" value="1"/>
</dbReference>
<dbReference type="OrthoDB" id="142769at2"/>
<evidence type="ECO:0000256" key="5">
    <source>
        <dbReference type="ARBA" id="ARBA00023004"/>
    </source>
</evidence>
<proteinExistence type="inferred from homology"/>
<keyword evidence="5 7" id="KW-0408">Iron</keyword>
<dbReference type="STRING" id="1469144.LI90_748"/>
<evidence type="ECO:0000256" key="4">
    <source>
        <dbReference type="ARBA" id="ARBA00023002"/>
    </source>
</evidence>
<dbReference type="InterPro" id="IPR001128">
    <property type="entry name" value="Cyt_P450"/>
</dbReference>
<dbReference type="GO" id="GO:0004497">
    <property type="term" value="F:monooxygenase activity"/>
    <property type="evidence" value="ECO:0007669"/>
    <property type="project" value="UniProtKB-KW"/>
</dbReference>
<evidence type="ECO:0000313" key="9">
    <source>
        <dbReference type="Proteomes" id="UP000070188"/>
    </source>
</evidence>
<keyword evidence="9" id="KW-1185">Reference proteome</keyword>
<dbReference type="PANTHER" id="PTHR46696">
    <property type="entry name" value="P450, PUTATIVE (EUROFUNG)-RELATED"/>
    <property type="match status" value="1"/>
</dbReference>
<sequence>MAEPLPEVPDLFSDAFLQDQYRTYAWLVEHRPVSRVRWVDGTELWLVTRYDDAKALLADPRVVNDLKKQTRIDLAAMSGLPPEVQPYFLHNVLNTDPPDHTRLRKLVNKAFTPRRVQELRPRVQEITDGLLDRIGTREEVDLLEEFAYPLPVTVICELLGVPVADRGRFRAWTAELIAANPEQPERIAPAARQLLDFTFELIEKRRHDPGEDLVSALVQVHDEDGDRLSDQELAAMVITLLVAGHETTVHLIGNGTYALLTHPDQLARLRSDPGLLPRAIEEFLRFHSPAEIAGMRYTIAPVEVSGVTIPAGEPVLIALGAADRDPARFPDADRLDVTRDDNPHVAFGHGLHFCLGAALARAEGEIAIGALLRRFPDLALAVPPEEIRWRPTFLRGLTRLPVRLRA</sequence>
<reference evidence="9" key="1">
    <citation type="submission" date="2015-04" db="EMBL/GenBank/DDBJ databases">
        <title>Physiological reanalysis, assessment of diazotrophy, and genome sequences of multiple isolates of Streptomyces thermoautotrophicus.</title>
        <authorList>
            <person name="MacKellar D.C."/>
            <person name="Lieber L."/>
            <person name="Norman J."/>
            <person name="Bolger A."/>
            <person name="Tobin C."/>
            <person name="Murray J.W."/>
            <person name="Chang R."/>
            <person name="Ford T."/>
            <person name="Nguyen P.Q."/>
            <person name="Woodward J."/>
            <person name="Permingeat H."/>
            <person name="Joshi N.S."/>
            <person name="Silver P.A."/>
            <person name="Usadel B."/>
            <person name="Rutherford A.W."/>
            <person name="Friesen M."/>
            <person name="Prell J."/>
        </authorList>
    </citation>
    <scope>NUCLEOTIDE SEQUENCE [LARGE SCALE GENOMIC DNA]</scope>
    <source>
        <strain evidence="9">H1</strain>
    </source>
</reference>
<evidence type="ECO:0000256" key="2">
    <source>
        <dbReference type="ARBA" id="ARBA00022617"/>
    </source>
</evidence>